<dbReference type="Pfam" id="PF25919">
    <property type="entry name" value="BSH_CusB"/>
    <property type="match status" value="1"/>
</dbReference>
<dbReference type="InterPro" id="IPR058649">
    <property type="entry name" value="CzcB_C"/>
</dbReference>
<dbReference type="PANTHER" id="PTHR30097">
    <property type="entry name" value="CATION EFFLUX SYSTEM PROTEIN CUSB"/>
    <property type="match status" value="1"/>
</dbReference>
<feature type="chain" id="PRO_5047534752" evidence="4">
    <location>
        <begin position="23"/>
        <end position="419"/>
    </location>
</feature>
<comment type="caution">
    <text evidence="9">The sequence shown here is derived from an EMBL/GenBank/DDBJ whole genome shotgun (WGS) entry which is preliminary data.</text>
</comment>
<dbReference type="Gene3D" id="2.40.420.20">
    <property type="match status" value="1"/>
</dbReference>
<evidence type="ECO:0000256" key="3">
    <source>
        <dbReference type="SAM" id="MobiDB-lite"/>
    </source>
</evidence>
<evidence type="ECO:0000256" key="2">
    <source>
        <dbReference type="ARBA" id="ARBA00022448"/>
    </source>
</evidence>
<protein>
    <submittedName>
        <fullName evidence="9">Efflux RND transporter periplasmic adaptor subunit</fullName>
    </submittedName>
</protein>
<dbReference type="EMBL" id="JAYMYJ010000082">
    <property type="protein sequence ID" value="MEB4591009.1"/>
    <property type="molecule type" value="Genomic_DNA"/>
</dbReference>
<dbReference type="InterPro" id="IPR058792">
    <property type="entry name" value="Beta-barrel_RND_2"/>
</dbReference>
<dbReference type="Pfam" id="PF25975">
    <property type="entry name" value="CzcB_C"/>
    <property type="match status" value="1"/>
</dbReference>
<evidence type="ECO:0000313" key="10">
    <source>
        <dbReference type="Proteomes" id="UP001308005"/>
    </source>
</evidence>
<evidence type="ECO:0000259" key="8">
    <source>
        <dbReference type="Pfam" id="PF25975"/>
    </source>
</evidence>
<dbReference type="Pfam" id="PF25954">
    <property type="entry name" value="Beta-barrel_RND_2"/>
    <property type="match status" value="1"/>
</dbReference>
<dbReference type="Pfam" id="PF19335">
    <property type="entry name" value="HMBD"/>
    <property type="match status" value="1"/>
</dbReference>
<feature type="domain" description="CzcB-like C-terminal circularly permuted SH3-like" evidence="8">
    <location>
        <begin position="343"/>
        <end position="403"/>
    </location>
</feature>
<keyword evidence="2" id="KW-0813">Transport</keyword>
<name>A0ABU6CW15_9GAMM</name>
<evidence type="ECO:0000256" key="4">
    <source>
        <dbReference type="SAM" id="SignalP"/>
    </source>
</evidence>
<accession>A0ABU6CW15</accession>
<feature type="domain" description="Heavy metal binding" evidence="5">
    <location>
        <begin position="51"/>
        <end position="75"/>
    </location>
</feature>
<feature type="signal peptide" evidence="4">
    <location>
        <begin position="1"/>
        <end position="22"/>
    </location>
</feature>
<proteinExistence type="inferred from homology"/>
<reference evidence="10" key="1">
    <citation type="submission" date="2023-07" db="EMBL/GenBank/DDBJ databases">
        <title>The carbon used by Thiothrix.</title>
        <authorList>
            <person name="Chen L."/>
        </authorList>
    </citation>
    <scope>NUCLEOTIDE SEQUENCE [LARGE SCALE GENOMIC DNA]</scope>
</reference>
<feature type="domain" description="CusB-like beta-barrel" evidence="7">
    <location>
        <begin position="261"/>
        <end position="336"/>
    </location>
</feature>
<dbReference type="RefSeq" id="WP_324694395.1">
    <property type="nucleotide sequence ID" value="NZ_JAYMYJ010000082.1"/>
</dbReference>
<dbReference type="InterPro" id="IPR045800">
    <property type="entry name" value="HMBD"/>
</dbReference>
<feature type="region of interest" description="Disordered" evidence="3">
    <location>
        <begin position="80"/>
        <end position="100"/>
    </location>
</feature>
<evidence type="ECO:0000259" key="7">
    <source>
        <dbReference type="Pfam" id="PF25954"/>
    </source>
</evidence>
<gene>
    <name evidence="9" type="ORF">VSS37_08480</name>
</gene>
<keyword evidence="4" id="KW-0732">Signal</keyword>
<dbReference type="InterPro" id="IPR058790">
    <property type="entry name" value="BSH_CusB"/>
</dbReference>
<sequence>MKVIVYIAFGAMLFGADSQSWAEDASPAANTPDPKLKAALESPDKQAESIYVCPMHPQIRRHEPGKCPICGMDLVLQEHHSHAEQDAPTGPPAVQVSPTTAQSMGVRTAKAGERNMARITNTVGYVNYNEDALEHVHTRAKGWVETLNARAAGEKVKKGEILLEYYSPEILDAENELLVAKRTAHLMSESGQKSLLASAENKLRLLDVPEDIISKLRAGDTTIRRVPVLAPQDGVITDIGVREGMYISPESTLYTITNLSSVWVLVDVFDQQMDAVKVGNMAEIRTDALPGHTWEGKVDYIYPDLVGQTRTLKARIKFDMQDAKLKPNMFVDVRIYDATRKALAIPKEAVIPTEGGARVVKVSGKGEYTPADIKTGLSSGDYVEVLDGLKAGDEIVVSGQFLLDSESNLQAGFRRMGAE</sequence>
<evidence type="ECO:0000256" key="1">
    <source>
        <dbReference type="ARBA" id="ARBA00009477"/>
    </source>
</evidence>
<evidence type="ECO:0000313" key="9">
    <source>
        <dbReference type="EMBL" id="MEB4591009.1"/>
    </source>
</evidence>
<dbReference type="InterPro" id="IPR051909">
    <property type="entry name" value="MFP_Cation_Efflux"/>
</dbReference>
<dbReference type="Gene3D" id="2.40.30.170">
    <property type="match status" value="1"/>
</dbReference>
<dbReference type="InterPro" id="IPR006143">
    <property type="entry name" value="RND_pump_MFP"/>
</dbReference>
<evidence type="ECO:0000259" key="5">
    <source>
        <dbReference type="Pfam" id="PF19335"/>
    </source>
</evidence>
<feature type="domain" description="CusB-like barrel-sandwich hybrid" evidence="6">
    <location>
        <begin position="134"/>
        <end position="256"/>
    </location>
</feature>
<dbReference type="NCBIfam" id="TIGR01730">
    <property type="entry name" value="RND_mfp"/>
    <property type="match status" value="1"/>
</dbReference>
<evidence type="ECO:0000259" key="6">
    <source>
        <dbReference type="Pfam" id="PF25919"/>
    </source>
</evidence>
<dbReference type="PANTHER" id="PTHR30097:SF15">
    <property type="entry name" value="CATION EFFLUX SYSTEM PROTEIN CUSB"/>
    <property type="match status" value="1"/>
</dbReference>
<comment type="similarity">
    <text evidence="1">Belongs to the membrane fusion protein (MFP) (TC 8.A.1) family.</text>
</comment>
<keyword evidence="10" id="KW-1185">Reference proteome</keyword>
<organism evidence="9 10">
    <name type="scientific">Candidatus Thiothrix phosphatis</name>
    <dbReference type="NCBI Taxonomy" id="3112415"/>
    <lineage>
        <taxon>Bacteria</taxon>
        <taxon>Pseudomonadati</taxon>
        <taxon>Pseudomonadota</taxon>
        <taxon>Gammaproteobacteria</taxon>
        <taxon>Thiotrichales</taxon>
        <taxon>Thiotrichaceae</taxon>
        <taxon>Thiothrix</taxon>
    </lineage>
</organism>
<dbReference type="Proteomes" id="UP001308005">
    <property type="component" value="Unassembled WGS sequence"/>
</dbReference>
<dbReference type="Gene3D" id="2.40.50.100">
    <property type="match status" value="1"/>
</dbReference>
<dbReference type="SUPFAM" id="SSF111369">
    <property type="entry name" value="HlyD-like secretion proteins"/>
    <property type="match status" value="1"/>
</dbReference>